<keyword evidence="5" id="KW-0186">Copper</keyword>
<dbReference type="InterPro" id="IPR008972">
    <property type="entry name" value="Cupredoxin"/>
</dbReference>
<dbReference type="GO" id="GO:0046274">
    <property type="term" value="P:lignin catabolic process"/>
    <property type="evidence" value="ECO:0007669"/>
    <property type="project" value="UniProtKB-KW"/>
</dbReference>
<feature type="domain" description="Plastocyanin-like" evidence="10">
    <location>
        <begin position="156"/>
        <end position="298"/>
    </location>
</feature>
<keyword evidence="9" id="KW-0732">Signal</keyword>
<dbReference type="InterPro" id="IPR011707">
    <property type="entry name" value="Cu-oxidase-like_N"/>
</dbReference>
<proteinExistence type="inferred from homology"/>
<dbReference type="AlphaFoldDB" id="A0AAD7CMJ1"/>
<keyword evidence="7" id="KW-0325">Glycoprotein</keyword>
<dbReference type="InterPro" id="IPR033138">
    <property type="entry name" value="Cu_oxidase_CS"/>
</dbReference>
<evidence type="ECO:0000256" key="2">
    <source>
        <dbReference type="ARBA" id="ARBA00022723"/>
    </source>
</evidence>
<feature type="domain" description="Plastocyanin-like" evidence="12">
    <location>
        <begin position="30"/>
        <end position="148"/>
    </location>
</feature>
<evidence type="ECO:0000313" key="13">
    <source>
        <dbReference type="EMBL" id="KAJ7653517.1"/>
    </source>
</evidence>
<dbReference type="FunFam" id="2.60.40.420:FF:000045">
    <property type="entry name" value="Laccase 2"/>
    <property type="match status" value="1"/>
</dbReference>
<evidence type="ECO:0000256" key="5">
    <source>
        <dbReference type="ARBA" id="ARBA00023008"/>
    </source>
</evidence>
<feature type="chain" id="PRO_5041943498" evidence="9">
    <location>
        <begin position="19"/>
        <end position="499"/>
    </location>
</feature>
<dbReference type="Pfam" id="PF00394">
    <property type="entry name" value="Cu-oxidase"/>
    <property type="match status" value="1"/>
</dbReference>
<keyword evidence="2" id="KW-0479">Metal-binding</keyword>
<name>A0AAD7CMJ1_MYCRO</name>
<organism evidence="13 14">
    <name type="scientific">Mycena rosella</name>
    <name type="common">Pink bonnet</name>
    <name type="synonym">Agaricus rosellus</name>
    <dbReference type="NCBI Taxonomy" id="1033263"/>
    <lineage>
        <taxon>Eukaryota</taxon>
        <taxon>Fungi</taxon>
        <taxon>Dikarya</taxon>
        <taxon>Basidiomycota</taxon>
        <taxon>Agaricomycotina</taxon>
        <taxon>Agaricomycetes</taxon>
        <taxon>Agaricomycetidae</taxon>
        <taxon>Agaricales</taxon>
        <taxon>Marasmiineae</taxon>
        <taxon>Mycenaceae</taxon>
        <taxon>Mycena</taxon>
    </lineage>
</organism>
<evidence type="ECO:0000256" key="6">
    <source>
        <dbReference type="ARBA" id="ARBA00023157"/>
    </source>
</evidence>
<evidence type="ECO:0000313" key="14">
    <source>
        <dbReference type="Proteomes" id="UP001221757"/>
    </source>
</evidence>
<dbReference type="EMBL" id="JARKIE010000333">
    <property type="protein sequence ID" value="KAJ7653517.1"/>
    <property type="molecule type" value="Genomic_DNA"/>
</dbReference>
<evidence type="ECO:0000256" key="8">
    <source>
        <dbReference type="ARBA" id="ARBA00023185"/>
    </source>
</evidence>
<dbReference type="InterPro" id="IPR011706">
    <property type="entry name" value="Cu-oxidase_C"/>
</dbReference>
<reference evidence="13" key="1">
    <citation type="submission" date="2023-03" db="EMBL/GenBank/DDBJ databases">
        <title>Massive genome expansion in bonnet fungi (Mycena s.s.) driven by repeated elements and novel gene families across ecological guilds.</title>
        <authorList>
            <consortium name="Lawrence Berkeley National Laboratory"/>
            <person name="Harder C.B."/>
            <person name="Miyauchi S."/>
            <person name="Viragh M."/>
            <person name="Kuo A."/>
            <person name="Thoen E."/>
            <person name="Andreopoulos B."/>
            <person name="Lu D."/>
            <person name="Skrede I."/>
            <person name="Drula E."/>
            <person name="Henrissat B."/>
            <person name="Morin E."/>
            <person name="Kohler A."/>
            <person name="Barry K."/>
            <person name="LaButti K."/>
            <person name="Morin E."/>
            <person name="Salamov A."/>
            <person name="Lipzen A."/>
            <person name="Mereny Z."/>
            <person name="Hegedus B."/>
            <person name="Baldrian P."/>
            <person name="Stursova M."/>
            <person name="Weitz H."/>
            <person name="Taylor A."/>
            <person name="Grigoriev I.V."/>
            <person name="Nagy L.G."/>
            <person name="Martin F."/>
            <person name="Kauserud H."/>
        </authorList>
    </citation>
    <scope>NUCLEOTIDE SEQUENCE</scope>
    <source>
        <strain evidence="13">CBHHK067</strain>
    </source>
</reference>
<dbReference type="InterPro" id="IPR045087">
    <property type="entry name" value="Cu-oxidase_fam"/>
</dbReference>
<dbReference type="PANTHER" id="PTHR11709:SF511">
    <property type="entry name" value="LACCASE"/>
    <property type="match status" value="1"/>
</dbReference>
<dbReference type="Pfam" id="PF07731">
    <property type="entry name" value="Cu-oxidase_2"/>
    <property type="match status" value="1"/>
</dbReference>
<dbReference type="GO" id="GO:0005507">
    <property type="term" value="F:copper ion binding"/>
    <property type="evidence" value="ECO:0007669"/>
    <property type="project" value="InterPro"/>
</dbReference>
<keyword evidence="14" id="KW-1185">Reference proteome</keyword>
<comment type="similarity">
    <text evidence="1">Belongs to the multicopper oxidase family.</text>
</comment>
<evidence type="ECO:0000256" key="7">
    <source>
        <dbReference type="ARBA" id="ARBA00023180"/>
    </source>
</evidence>
<keyword evidence="4" id="KW-0560">Oxidoreductase</keyword>
<dbReference type="CDD" id="cd13903">
    <property type="entry name" value="CuRO_3_Tv-LCC_like"/>
    <property type="match status" value="1"/>
</dbReference>
<evidence type="ECO:0000259" key="11">
    <source>
        <dbReference type="Pfam" id="PF07731"/>
    </source>
</evidence>
<dbReference type="Pfam" id="PF07732">
    <property type="entry name" value="Cu-oxidase_3"/>
    <property type="match status" value="1"/>
</dbReference>
<dbReference type="PROSITE" id="PS00080">
    <property type="entry name" value="MULTICOPPER_OXIDASE2"/>
    <property type="match status" value="1"/>
</dbReference>
<sequence>MMLFTASFIFFAISGTYAAVGPSASIEIVNKVVSPDGKPRSAVLANGVFPGPLITGQKGDHFLLDVVDKLTQENMLTDTSIHWHGLFQKSTNWADGPAWVTQCPIATGHSFLYDFDVPDQAGTFWYHSHLSTQYCDGLRGPMVVYDPNDPAKPLYESTVITLSDWYHLRAFEAGSSPHPDSTLINGLGRYKGGSLSDLTIISVSHGTRYRLRLVSMSCKPAFNFSIDGHSMTVIEVDGVNHQPHNVDSIEIFAGQRYSVVLTANQLVSNYWIRAGPTSGTNQGFINGTNSAILRYVGAPTHEPTTSSALKNPLVETALHPLVPSRVPGVHLPGHADVNLTLVTTFSAGRYGMNGSSFNPPTVPVLLQILSGAHTAQELLPKGSVYELPPNKVIEITLPGGFGAPHPFHLHGHAFHVVRSAGNATYNWDNPVIRDVVNAGSSGTTFRFVTDNAGPWVLHCHIDWHFELGLAVVFAESIPEIAQEKPPLAWHELCNHTSQN</sequence>
<dbReference type="GO" id="GO:0016491">
    <property type="term" value="F:oxidoreductase activity"/>
    <property type="evidence" value="ECO:0007669"/>
    <property type="project" value="UniProtKB-KW"/>
</dbReference>
<keyword evidence="8" id="KW-0439">Lignin degradation</keyword>
<protein>
    <submittedName>
        <fullName evidence="13">Laccase</fullName>
    </submittedName>
</protein>
<evidence type="ECO:0000256" key="1">
    <source>
        <dbReference type="ARBA" id="ARBA00010609"/>
    </source>
</evidence>
<dbReference type="Proteomes" id="UP001221757">
    <property type="component" value="Unassembled WGS sequence"/>
</dbReference>
<evidence type="ECO:0000256" key="3">
    <source>
        <dbReference type="ARBA" id="ARBA00022737"/>
    </source>
</evidence>
<keyword evidence="3" id="KW-0677">Repeat</keyword>
<feature type="signal peptide" evidence="9">
    <location>
        <begin position="1"/>
        <end position="18"/>
    </location>
</feature>
<feature type="domain" description="Plastocyanin-like" evidence="11">
    <location>
        <begin position="359"/>
        <end position="476"/>
    </location>
</feature>
<accession>A0AAD7CMJ1</accession>
<dbReference type="PROSITE" id="PS00079">
    <property type="entry name" value="MULTICOPPER_OXIDASE1"/>
    <property type="match status" value="1"/>
</dbReference>
<dbReference type="FunFam" id="2.60.40.420:FF:000125">
    <property type="entry name" value="Laccase 2"/>
    <property type="match status" value="1"/>
</dbReference>
<dbReference type="PANTHER" id="PTHR11709">
    <property type="entry name" value="MULTI-COPPER OXIDASE"/>
    <property type="match status" value="1"/>
</dbReference>
<dbReference type="InterPro" id="IPR002355">
    <property type="entry name" value="Cu_oxidase_Cu_BS"/>
</dbReference>
<dbReference type="InterPro" id="IPR001117">
    <property type="entry name" value="Cu-oxidase_2nd"/>
</dbReference>
<dbReference type="CDD" id="cd13856">
    <property type="entry name" value="CuRO_1_Tv-LCC_like"/>
    <property type="match status" value="1"/>
</dbReference>
<keyword evidence="6" id="KW-1015">Disulfide bond</keyword>
<evidence type="ECO:0000256" key="4">
    <source>
        <dbReference type="ARBA" id="ARBA00023002"/>
    </source>
</evidence>
<evidence type="ECO:0000256" key="9">
    <source>
        <dbReference type="SAM" id="SignalP"/>
    </source>
</evidence>
<evidence type="ECO:0000259" key="10">
    <source>
        <dbReference type="Pfam" id="PF00394"/>
    </source>
</evidence>
<dbReference type="Gene3D" id="2.60.40.420">
    <property type="entry name" value="Cupredoxins - blue copper proteins"/>
    <property type="match status" value="3"/>
</dbReference>
<dbReference type="SUPFAM" id="SSF49503">
    <property type="entry name" value="Cupredoxins"/>
    <property type="match status" value="3"/>
</dbReference>
<evidence type="ECO:0000259" key="12">
    <source>
        <dbReference type="Pfam" id="PF07732"/>
    </source>
</evidence>
<gene>
    <name evidence="13" type="ORF">B0H17DRAFT_1163585</name>
</gene>
<comment type="caution">
    <text evidence="13">The sequence shown here is derived from an EMBL/GenBank/DDBJ whole genome shotgun (WGS) entry which is preliminary data.</text>
</comment>